<dbReference type="Proteomes" id="UP000836841">
    <property type="component" value="Unassembled WGS sequence"/>
</dbReference>
<comment type="pathway">
    <text evidence="2 5">Protein modification; protein ubiquitination.</text>
</comment>
<dbReference type="Pfam" id="PF04564">
    <property type="entry name" value="U-box"/>
    <property type="match status" value="1"/>
</dbReference>
<keyword evidence="4 5" id="KW-0833">Ubl conjugation pathway</keyword>
<dbReference type="Pfam" id="PF25598">
    <property type="entry name" value="ARM_PUB"/>
    <property type="match status" value="1"/>
</dbReference>
<keyword evidence="8" id="KW-1185">Reference proteome</keyword>
<dbReference type="PANTHER" id="PTHR22849:SF24">
    <property type="entry name" value="E3 UBIQUITIN-PROTEIN LIGASE PUB24"/>
    <property type="match status" value="1"/>
</dbReference>
<dbReference type="InterPro" id="IPR016024">
    <property type="entry name" value="ARM-type_fold"/>
</dbReference>
<dbReference type="InterPro" id="IPR058678">
    <property type="entry name" value="ARM_PUB"/>
</dbReference>
<dbReference type="SUPFAM" id="SSF48371">
    <property type="entry name" value="ARM repeat"/>
    <property type="match status" value="1"/>
</dbReference>
<evidence type="ECO:0000256" key="3">
    <source>
        <dbReference type="ARBA" id="ARBA00022679"/>
    </source>
</evidence>
<evidence type="ECO:0000256" key="1">
    <source>
        <dbReference type="ARBA" id="ARBA00000900"/>
    </source>
</evidence>
<dbReference type="InterPro" id="IPR045185">
    <property type="entry name" value="PUB22/23/24-like"/>
</dbReference>
<evidence type="ECO:0000256" key="2">
    <source>
        <dbReference type="ARBA" id="ARBA00004906"/>
    </source>
</evidence>
<proteinExistence type="predicted"/>
<dbReference type="EC" id="2.3.2.27" evidence="5"/>
<dbReference type="SMART" id="SM00504">
    <property type="entry name" value="Ubox"/>
    <property type="match status" value="1"/>
</dbReference>
<dbReference type="AlphaFoldDB" id="A0AAU9RKQ7"/>
<evidence type="ECO:0000256" key="5">
    <source>
        <dbReference type="RuleBase" id="RU369093"/>
    </source>
</evidence>
<dbReference type="EMBL" id="CAJVSB020000085">
    <property type="protein sequence ID" value="CAH2041326.1"/>
    <property type="molecule type" value="Genomic_DNA"/>
</dbReference>
<evidence type="ECO:0000256" key="4">
    <source>
        <dbReference type="ARBA" id="ARBA00022786"/>
    </source>
</evidence>
<dbReference type="InterPro" id="IPR011989">
    <property type="entry name" value="ARM-like"/>
</dbReference>
<dbReference type="GO" id="GO:0016567">
    <property type="term" value="P:protein ubiquitination"/>
    <property type="evidence" value="ECO:0007669"/>
    <property type="project" value="UniProtKB-UniRule"/>
</dbReference>
<dbReference type="InterPro" id="IPR003613">
    <property type="entry name" value="Ubox_domain"/>
</dbReference>
<protein>
    <recommendedName>
        <fullName evidence="5 6">U-box domain-containing protein</fullName>
        <ecNumber evidence="5">2.3.2.27</ecNumber>
    </recommendedName>
    <alternativeName>
        <fullName evidence="5">RING-type E3 ubiquitin transferase PUB</fullName>
    </alternativeName>
</protein>
<evidence type="ECO:0000313" key="7">
    <source>
        <dbReference type="EMBL" id="CAH2041326.1"/>
    </source>
</evidence>
<dbReference type="GO" id="GO:0061630">
    <property type="term" value="F:ubiquitin protein ligase activity"/>
    <property type="evidence" value="ECO:0007669"/>
    <property type="project" value="UniProtKB-UniRule"/>
</dbReference>
<dbReference type="Gene3D" id="3.30.40.10">
    <property type="entry name" value="Zinc/RING finger domain, C3HC4 (zinc finger)"/>
    <property type="match status" value="1"/>
</dbReference>
<name>A0AAU9RKQ7_THLAR</name>
<feature type="domain" description="U-box" evidence="6">
    <location>
        <begin position="1"/>
        <end position="63"/>
    </location>
</feature>
<comment type="catalytic activity">
    <reaction evidence="1 5">
        <text>S-ubiquitinyl-[E2 ubiquitin-conjugating enzyme]-L-cysteine + [acceptor protein]-L-lysine = [E2 ubiquitin-conjugating enzyme]-L-cysteine + N(6)-ubiquitinyl-[acceptor protein]-L-lysine.</text>
        <dbReference type="EC" id="2.3.2.27"/>
    </reaction>
</comment>
<evidence type="ECO:0000313" key="8">
    <source>
        <dbReference type="Proteomes" id="UP000836841"/>
    </source>
</evidence>
<accession>A0AAU9RKQ7</accession>
<evidence type="ECO:0000259" key="6">
    <source>
        <dbReference type="PROSITE" id="PS51698"/>
    </source>
</evidence>
<dbReference type="PROSITE" id="PS51698">
    <property type="entry name" value="U_BOX"/>
    <property type="match status" value="1"/>
</dbReference>
<reference evidence="7 8" key="1">
    <citation type="submission" date="2022-03" db="EMBL/GenBank/DDBJ databases">
        <authorList>
            <person name="Nunn A."/>
            <person name="Chopra R."/>
            <person name="Nunn A."/>
            <person name="Contreras Garrido A."/>
        </authorList>
    </citation>
    <scope>NUCLEOTIDE SEQUENCE [LARGE SCALE GENOMIC DNA]</scope>
</reference>
<dbReference type="InterPro" id="IPR013083">
    <property type="entry name" value="Znf_RING/FYVE/PHD"/>
</dbReference>
<sequence length="392" mass="43933">MKDPVTAVTGITYDRESIEQWLFISHNTTCPVSNQPLPPDSLLTPNHTLRRLIQSWCTQNAVHGIDRIPTPKPPLEKVHVRNLLRDLSLPMLQLATLRKLELLVLEHERNRKFLIEAGLIEAMSQFIATCHKRAETSGLEEALSVLSYLRSSSNEAKRLVIQNDHIIDTLVWVLGQEIDSQAKSHALLVLKTIISKASSSSLERLKLEFFEKIVGVITQKRVSHQGINAALHVMLDTCPWGRNRLMMVEAGAVTVMVELELESPEKRTTELILGILFHLCSCADGRAQLVGHAAGIAVVTKRLLRVSPAADDRALLIIALICKYTSNPAVIQEMLRVGTVTKLCMVLQVECAAYLKEKAKEVLRTHSNVWKKSPCVEVSTLLSRCSRIYFHR</sequence>
<gene>
    <name evidence="7" type="ORF">TAV2_LOCUS4425</name>
</gene>
<comment type="function">
    <text evidence="5">Functions as an E3 ubiquitin ligase.</text>
</comment>
<dbReference type="PANTHER" id="PTHR22849">
    <property type="entry name" value="WDSAM1 PROTEIN"/>
    <property type="match status" value="1"/>
</dbReference>
<dbReference type="SUPFAM" id="SSF57850">
    <property type="entry name" value="RING/U-box"/>
    <property type="match status" value="1"/>
</dbReference>
<comment type="caution">
    <text evidence="7">The sequence shown here is derived from an EMBL/GenBank/DDBJ whole genome shotgun (WGS) entry which is preliminary data.</text>
</comment>
<organism evidence="7 8">
    <name type="scientific">Thlaspi arvense</name>
    <name type="common">Field penny-cress</name>
    <dbReference type="NCBI Taxonomy" id="13288"/>
    <lineage>
        <taxon>Eukaryota</taxon>
        <taxon>Viridiplantae</taxon>
        <taxon>Streptophyta</taxon>
        <taxon>Embryophyta</taxon>
        <taxon>Tracheophyta</taxon>
        <taxon>Spermatophyta</taxon>
        <taxon>Magnoliopsida</taxon>
        <taxon>eudicotyledons</taxon>
        <taxon>Gunneridae</taxon>
        <taxon>Pentapetalae</taxon>
        <taxon>rosids</taxon>
        <taxon>malvids</taxon>
        <taxon>Brassicales</taxon>
        <taxon>Brassicaceae</taxon>
        <taxon>Thlaspideae</taxon>
        <taxon>Thlaspi</taxon>
    </lineage>
</organism>
<dbReference type="Gene3D" id="1.25.10.10">
    <property type="entry name" value="Leucine-rich Repeat Variant"/>
    <property type="match status" value="2"/>
</dbReference>
<keyword evidence="3 5" id="KW-0808">Transferase</keyword>